<proteinExistence type="predicted"/>
<sequence>MELIHDKVNCRFTLKINDQIAKVDYVLKENTMLLTYAQVPKSLSGQGYGKVLVEKTFEKLTSEGYKAVAICGFVKTIAKRSDKWKNIIQH</sequence>
<name>A0A0P0D9H3_9FLAO</name>
<dbReference type="STRING" id="1736674.APS56_09020"/>
<keyword evidence="3" id="KW-1185">Reference proteome</keyword>
<accession>A0A0P0D9H3</accession>
<dbReference type="AlphaFoldDB" id="A0A0P0D9H3"/>
<organism evidence="2 3">
    <name type="scientific">Pseudalgibacter alginicilyticus</name>
    <dbReference type="NCBI Taxonomy" id="1736674"/>
    <lineage>
        <taxon>Bacteria</taxon>
        <taxon>Pseudomonadati</taxon>
        <taxon>Bacteroidota</taxon>
        <taxon>Flavobacteriia</taxon>
        <taxon>Flavobacteriales</taxon>
        <taxon>Flavobacteriaceae</taxon>
        <taxon>Pseudalgibacter</taxon>
    </lineage>
</organism>
<dbReference type="InterPro" id="IPR045057">
    <property type="entry name" value="Gcn5-rel_NAT"/>
</dbReference>
<reference evidence="2 3" key="1">
    <citation type="submission" date="2015-10" db="EMBL/GenBank/DDBJ databases">
        <authorList>
            <person name="Gilbert D.G."/>
        </authorList>
    </citation>
    <scope>NUCLEOTIDE SEQUENCE [LARGE SCALE GENOMIC DNA]</scope>
    <source>
        <strain evidence="3">HZ-22</strain>
    </source>
</reference>
<keyword evidence="2" id="KW-0808">Transferase</keyword>
<evidence type="ECO:0000313" key="2">
    <source>
        <dbReference type="EMBL" id="ALJ06802.1"/>
    </source>
</evidence>
<dbReference type="PROSITE" id="PS51729">
    <property type="entry name" value="GNAT_YJDJ"/>
    <property type="match status" value="1"/>
</dbReference>
<dbReference type="KEGG" id="ahz:APS56_09020"/>
<dbReference type="Proteomes" id="UP000057981">
    <property type="component" value="Chromosome"/>
</dbReference>
<dbReference type="Pfam" id="PF14542">
    <property type="entry name" value="Acetyltransf_CG"/>
    <property type="match status" value="1"/>
</dbReference>
<protein>
    <submittedName>
        <fullName evidence="2">Acetyltransferase</fullName>
    </submittedName>
</protein>
<dbReference type="RefSeq" id="WP_054731299.1">
    <property type="nucleotide sequence ID" value="NZ_CP012898.1"/>
</dbReference>
<gene>
    <name evidence="2" type="ORF">APS56_09020</name>
</gene>
<dbReference type="OrthoDB" id="1120671at2"/>
<feature type="domain" description="N-acetyltransferase" evidence="1">
    <location>
        <begin position="4"/>
        <end position="89"/>
    </location>
</feature>
<dbReference type="PANTHER" id="PTHR31435">
    <property type="entry name" value="PROTEIN NATD1"/>
    <property type="match status" value="1"/>
</dbReference>
<dbReference type="EMBL" id="CP012898">
    <property type="protein sequence ID" value="ALJ06802.1"/>
    <property type="molecule type" value="Genomic_DNA"/>
</dbReference>
<dbReference type="GO" id="GO:0016740">
    <property type="term" value="F:transferase activity"/>
    <property type="evidence" value="ECO:0007669"/>
    <property type="project" value="UniProtKB-KW"/>
</dbReference>
<evidence type="ECO:0000313" key="3">
    <source>
        <dbReference type="Proteomes" id="UP000057981"/>
    </source>
</evidence>
<dbReference type="Gene3D" id="3.40.630.30">
    <property type="match status" value="1"/>
</dbReference>
<dbReference type="PANTHER" id="PTHR31435:SF10">
    <property type="entry name" value="BSR4717 PROTEIN"/>
    <property type="match status" value="1"/>
</dbReference>
<dbReference type="InterPro" id="IPR031165">
    <property type="entry name" value="GNAT_YJDJ"/>
</dbReference>
<dbReference type="InterPro" id="IPR016181">
    <property type="entry name" value="Acyl_CoA_acyltransferase"/>
</dbReference>
<evidence type="ECO:0000259" key="1">
    <source>
        <dbReference type="PROSITE" id="PS51729"/>
    </source>
</evidence>
<dbReference type="SUPFAM" id="SSF55729">
    <property type="entry name" value="Acyl-CoA N-acyltransferases (Nat)"/>
    <property type="match status" value="1"/>
</dbReference>